<keyword evidence="2" id="KW-1185">Reference proteome</keyword>
<organism evidence="1 2">
    <name type="scientific">Naganishia cerealis</name>
    <dbReference type="NCBI Taxonomy" id="610337"/>
    <lineage>
        <taxon>Eukaryota</taxon>
        <taxon>Fungi</taxon>
        <taxon>Dikarya</taxon>
        <taxon>Basidiomycota</taxon>
        <taxon>Agaricomycotina</taxon>
        <taxon>Tremellomycetes</taxon>
        <taxon>Filobasidiales</taxon>
        <taxon>Filobasidiaceae</taxon>
        <taxon>Naganishia</taxon>
    </lineage>
</organism>
<evidence type="ECO:0000313" key="1">
    <source>
        <dbReference type="EMBL" id="KAJ9093266.1"/>
    </source>
</evidence>
<name>A0ACC2V3N4_9TREE</name>
<gene>
    <name evidence="1" type="ORF">QFC19_008393</name>
</gene>
<protein>
    <submittedName>
        <fullName evidence="1">Uncharacterized protein</fullName>
    </submittedName>
</protein>
<reference evidence="1" key="1">
    <citation type="submission" date="2023-04" db="EMBL/GenBank/DDBJ databases">
        <title>Draft Genome sequencing of Naganishia species isolated from polar environments using Oxford Nanopore Technology.</title>
        <authorList>
            <person name="Leo P."/>
            <person name="Venkateswaran K."/>
        </authorList>
    </citation>
    <scope>NUCLEOTIDE SEQUENCE</scope>
    <source>
        <strain evidence="1">MNA-CCFEE 5261</strain>
    </source>
</reference>
<evidence type="ECO:0000313" key="2">
    <source>
        <dbReference type="Proteomes" id="UP001241377"/>
    </source>
</evidence>
<comment type="caution">
    <text evidence="1">The sequence shown here is derived from an EMBL/GenBank/DDBJ whole genome shotgun (WGS) entry which is preliminary data.</text>
</comment>
<sequence>MQLAALLRIVVACAGVVMGMQVPKKDHNAKRYFAVELDTSKSSEPLADFITQHKQVFHFEHPVRGLDDHFVFSIDKEHDFASAIGNFNTDDEKLFKRSSGFEDVYDSMISNPHLRSIQLLEPRKLEKRMPVMITDDDVYGRDDSPGDSSQQLLNEATQKLSINDPTFKEQWHLINTFNPGHDVNVTGLWYEGITGKGIVSALIDDGLDYESEDLKDNFNMKGSWDFNDNRNLPMPTLYDDWHGTRCAGEIAAVKNDVCGLGVAYESNVSGIRILSGPITAEDEAAAMIFGLDVNDIYSCSWGPTDNGKVVSAPNKIVKKAMIKGVQDGRDKKGAIYVFASGNGGRFGDSCNFDGYTNSIYSITVGAIDYKGMHPIYSEACSAVMVVTYSSGSGEHIHTTDINKKCSAIHGGTSAAAPLAAGVFALVLQSNPDLTWRDLQYIAALSSIPVNEDDGNYQDSALGRKYSQRYGFGKLDAYGMAHFAKDWKNVKPQAWYYSDLILVNDAIGATDNDKVIKSVIDVTEHDMKVSNVERVEHVTVTVNIQATFRGKIGVRLISPRGMISDLATERRGDRSMSGLKNWTFMSVANWGEKGTGNWTLEVFAFDTEGTKNEIRFIDWSLRIFGESIDPAKAETYDMDKDYAAVRRDRLADDEKKKTTSLAQATTSEAKSSETTSATKTTEEPETTTSSTSSTSLAAQSSDVGEGKIEYKNDHFGAYFMAVALIGFIIVVLVMRYHRTPGGSRRRRRRDEYEFDIIPGEDYSDSEEETDSLDLGERNDRPRGSEEARDRLFDELHAETLPDYEEEMFRIVDDDHEEGEGDSKKSQKDKGESQSTEVGAAPSSQSTET</sequence>
<proteinExistence type="predicted"/>
<dbReference type="Proteomes" id="UP001241377">
    <property type="component" value="Unassembled WGS sequence"/>
</dbReference>
<accession>A0ACC2V3N4</accession>
<dbReference type="EMBL" id="JASBWR010000125">
    <property type="protein sequence ID" value="KAJ9093266.1"/>
    <property type="molecule type" value="Genomic_DNA"/>
</dbReference>